<reference evidence="4 5" key="1">
    <citation type="submission" date="2021-11" db="EMBL/GenBank/DDBJ databases">
        <title>Comparative genomics of bee honey and flower isolates.</title>
        <authorList>
            <person name="Bechtner J.D."/>
            <person name="Gallus M.K."/>
            <person name="Ehrmann M."/>
        </authorList>
    </citation>
    <scope>NUCLEOTIDE SEQUENCE [LARGE SCALE GENOMIC DNA]</scope>
    <source>
        <strain evidence="4 5">M161</strain>
    </source>
</reference>
<dbReference type="SUPFAM" id="SSF52047">
    <property type="entry name" value="RNI-like"/>
    <property type="match status" value="1"/>
</dbReference>
<gene>
    <name evidence="4" type="ORF">LNP07_04495</name>
</gene>
<evidence type="ECO:0000259" key="3">
    <source>
        <dbReference type="Pfam" id="PF19087"/>
    </source>
</evidence>
<feature type="region of interest" description="Disordered" evidence="1">
    <location>
        <begin position="42"/>
        <end position="104"/>
    </location>
</feature>
<feature type="compositionally biased region" description="Polar residues" evidence="1">
    <location>
        <begin position="42"/>
        <end position="57"/>
    </location>
</feature>
<sequence>MSIKNKKLLMAGGIVFLSMSLGTFIASNRDYIIFADSINDSKTSSAGNVDQNNQTTQEDTKVENDNKDSSEQQAIKLDNSDPQQKTSSQENENNANNNNINTKNDRLESSKLATNAVQIPANDSSVSNEKIVDSNNNSADNLQTVHPAHGSYKDYENISQDILPRTQVNEPEKDTDNINGKWGTADWTYNNQHKIVDISGGEVDNSINAPWNSNTEIQNNVQQINFNDKLKLPADCGGLFANLPNLQSLNNSNNLDTSNVTNMRSMFANDRRLSTLDVSSWDTSNVKNMSYMFFSVDDLSNLNVGGNFGKNASNVNDMSYMFNGLISINYIDGLNQLNTKSVKNMEYMFNGDYNMQSVDLSNFNTSQVNNMDYMFGYNISLKKLDLGSFDTTNVNSMNGMLSNTLGVLVSDEQGNLYYMPGIQELKLGQLTKLSNNASLNEIVPKDVNNENNKYSGKWIINGNNNGNKYTSAELTSGKVPSGTYVWQNDLTNIKAQNTSIVAGPKSTWNFKDNFINATDMYGNPLDLNNLTTSGNVDLSKVGTYSVIYSYKNAAGETIDQSANVNVINSKADIETKDTSLYVNNVWNPQSNLSSVKDMYGNPIDSSLVKHIGTVNTNKVGSYQVTYEYTDDVGNVFYKTANIKVIDNIEFNQPNTILETNPIAYFKVMKINPTFSEKFNYYEVSYAPNAIDFQLKDGKILSAKEYTRVYQQKRVKTVKIINKNGVYAYSGVTFNRDSRLTHLKYGSILKVKDIAHLNNDITRYILDNGQYITTNKSFVNVVES</sequence>
<evidence type="ECO:0000256" key="1">
    <source>
        <dbReference type="SAM" id="MobiDB-lite"/>
    </source>
</evidence>
<dbReference type="InterPro" id="IPR011889">
    <property type="entry name" value="Liste_lipo_26"/>
</dbReference>
<dbReference type="Pfam" id="PF07523">
    <property type="entry name" value="Big_3"/>
    <property type="match status" value="2"/>
</dbReference>
<organism evidence="4 5">
    <name type="scientific">Apilactobacillus xinyiensis</name>
    <dbReference type="NCBI Taxonomy" id="2841032"/>
    <lineage>
        <taxon>Bacteria</taxon>
        <taxon>Bacillati</taxon>
        <taxon>Bacillota</taxon>
        <taxon>Bacilli</taxon>
        <taxon>Lactobacillales</taxon>
        <taxon>Lactobacillaceae</taxon>
        <taxon>Apilactobacillus</taxon>
    </lineage>
</organism>
<proteinExistence type="predicted"/>
<feature type="compositionally biased region" description="Basic and acidic residues" evidence="1">
    <location>
        <begin position="58"/>
        <end position="70"/>
    </location>
</feature>
<dbReference type="RefSeq" id="WP_248601691.1">
    <property type="nucleotide sequence ID" value="NZ_JAJIAO010000004.1"/>
</dbReference>
<keyword evidence="5" id="KW-1185">Reference proteome</keyword>
<dbReference type="NCBIfam" id="TIGR02167">
    <property type="entry name" value="Liste_lipo_26"/>
    <property type="match status" value="4"/>
</dbReference>
<evidence type="ECO:0000313" key="4">
    <source>
        <dbReference type="EMBL" id="MCK8624770.1"/>
    </source>
</evidence>
<dbReference type="Gene3D" id="2.60.40.10">
    <property type="entry name" value="Immunoglobulins"/>
    <property type="match status" value="2"/>
</dbReference>
<accession>A0ABT0I215</accession>
<dbReference type="EMBL" id="JAJIAO010000004">
    <property type="protein sequence ID" value="MCK8624770.1"/>
    <property type="molecule type" value="Genomic_DNA"/>
</dbReference>
<feature type="compositionally biased region" description="Polar residues" evidence="1">
    <location>
        <begin position="80"/>
        <end position="90"/>
    </location>
</feature>
<dbReference type="Pfam" id="PF03382">
    <property type="entry name" value="DUF285"/>
    <property type="match status" value="1"/>
</dbReference>
<dbReference type="InterPro" id="IPR013783">
    <property type="entry name" value="Ig-like_fold"/>
</dbReference>
<dbReference type="InterPro" id="IPR032675">
    <property type="entry name" value="LRR_dom_sf"/>
</dbReference>
<protein>
    <submittedName>
        <fullName evidence="4">BspA family leucine-rich repeat surface protein</fullName>
    </submittedName>
</protein>
<dbReference type="Pfam" id="PF19087">
    <property type="entry name" value="DUF5776"/>
    <property type="match status" value="1"/>
</dbReference>
<name>A0ABT0I215_9LACO</name>
<dbReference type="InterPro" id="IPR022038">
    <property type="entry name" value="Ig-like_bact"/>
</dbReference>
<feature type="domain" description="Ig-like" evidence="2">
    <location>
        <begin position="574"/>
        <end position="636"/>
    </location>
</feature>
<evidence type="ECO:0000259" key="2">
    <source>
        <dbReference type="Pfam" id="PF07523"/>
    </source>
</evidence>
<dbReference type="Proteomes" id="UP001522905">
    <property type="component" value="Unassembled WGS sequence"/>
</dbReference>
<evidence type="ECO:0000313" key="5">
    <source>
        <dbReference type="Proteomes" id="UP001522905"/>
    </source>
</evidence>
<dbReference type="InterPro" id="IPR044081">
    <property type="entry name" value="DUF5776"/>
</dbReference>
<dbReference type="InterPro" id="IPR005046">
    <property type="entry name" value="DUF285"/>
</dbReference>
<feature type="domain" description="DUF5776" evidence="3">
    <location>
        <begin position="709"/>
        <end position="778"/>
    </location>
</feature>
<feature type="domain" description="Ig-like" evidence="2">
    <location>
        <begin position="507"/>
        <end position="554"/>
    </location>
</feature>
<feature type="compositionally biased region" description="Low complexity" evidence="1">
    <location>
        <begin position="91"/>
        <end position="102"/>
    </location>
</feature>
<comment type="caution">
    <text evidence="4">The sequence shown here is derived from an EMBL/GenBank/DDBJ whole genome shotgun (WGS) entry which is preliminary data.</text>
</comment>
<dbReference type="Gene3D" id="3.80.10.10">
    <property type="entry name" value="Ribonuclease Inhibitor"/>
    <property type="match status" value="1"/>
</dbReference>